<protein>
    <submittedName>
        <fullName evidence="9">Magnesium transport protein CorA</fullName>
    </submittedName>
</protein>
<dbReference type="GO" id="GO:0015087">
    <property type="term" value="F:cobalt ion transmembrane transporter activity"/>
    <property type="evidence" value="ECO:0007669"/>
    <property type="project" value="TreeGrafter"/>
</dbReference>
<dbReference type="CDD" id="cd12822">
    <property type="entry name" value="TmCorA-like"/>
    <property type="match status" value="1"/>
</dbReference>
<dbReference type="InterPro" id="IPR045863">
    <property type="entry name" value="CorA_TM1_TM2"/>
</dbReference>
<keyword evidence="6 8" id="KW-1133">Transmembrane helix</keyword>
<comment type="subcellular location">
    <subcellularLocation>
        <location evidence="1">Cell membrane</location>
        <topology evidence="1">Multi-pass membrane protein</topology>
    </subcellularLocation>
</comment>
<dbReference type="AlphaFoldDB" id="A0A518HDH6"/>
<dbReference type="PANTHER" id="PTHR46494:SF1">
    <property type="entry name" value="CORA FAMILY METAL ION TRANSPORTER (EUROFUNG)"/>
    <property type="match status" value="1"/>
</dbReference>
<gene>
    <name evidence="9" type="primary">corA_2</name>
    <name evidence="9" type="ORF">ElP_68710</name>
</gene>
<dbReference type="KEGG" id="tpla:ElP_68710"/>
<dbReference type="PANTHER" id="PTHR46494">
    <property type="entry name" value="CORA FAMILY METAL ION TRANSPORTER (EUROFUNG)"/>
    <property type="match status" value="1"/>
</dbReference>
<evidence type="ECO:0000256" key="6">
    <source>
        <dbReference type="ARBA" id="ARBA00022989"/>
    </source>
</evidence>
<keyword evidence="5 8" id="KW-0812">Transmembrane</keyword>
<dbReference type="Proteomes" id="UP000317835">
    <property type="component" value="Chromosome"/>
</dbReference>
<keyword evidence="10" id="KW-1185">Reference proteome</keyword>
<dbReference type="Gene3D" id="1.20.58.340">
    <property type="entry name" value="Magnesium transport protein CorA, transmembrane region"/>
    <property type="match status" value="2"/>
</dbReference>
<evidence type="ECO:0000256" key="3">
    <source>
        <dbReference type="ARBA" id="ARBA00022448"/>
    </source>
</evidence>
<organism evidence="9 10">
    <name type="scientific">Tautonia plasticadhaerens</name>
    <dbReference type="NCBI Taxonomy" id="2527974"/>
    <lineage>
        <taxon>Bacteria</taxon>
        <taxon>Pseudomonadati</taxon>
        <taxon>Planctomycetota</taxon>
        <taxon>Planctomycetia</taxon>
        <taxon>Isosphaerales</taxon>
        <taxon>Isosphaeraceae</taxon>
        <taxon>Tautonia</taxon>
    </lineage>
</organism>
<dbReference type="SUPFAM" id="SSF144083">
    <property type="entry name" value="Magnesium transport protein CorA, transmembrane region"/>
    <property type="match status" value="1"/>
</dbReference>
<dbReference type="RefSeq" id="WP_145277772.1">
    <property type="nucleotide sequence ID" value="NZ_CP036426.1"/>
</dbReference>
<dbReference type="EMBL" id="CP036426">
    <property type="protein sequence ID" value="QDV38911.1"/>
    <property type="molecule type" value="Genomic_DNA"/>
</dbReference>
<evidence type="ECO:0000256" key="1">
    <source>
        <dbReference type="ARBA" id="ARBA00004651"/>
    </source>
</evidence>
<name>A0A518HDH6_9BACT</name>
<dbReference type="GO" id="GO:0000287">
    <property type="term" value="F:magnesium ion binding"/>
    <property type="evidence" value="ECO:0007669"/>
    <property type="project" value="TreeGrafter"/>
</dbReference>
<feature type="transmembrane region" description="Helical" evidence="8">
    <location>
        <begin position="289"/>
        <end position="310"/>
    </location>
</feature>
<dbReference type="Pfam" id="PF01544">
    <property type="entry name" value="CorA"/>
    <property type="match status" value="1"/>
</dbReference>
<dbReference type="InterPro" id="IPR002523">
    <property type="entry name" value="MgTranspt_CorA/ZnTranspt_ZntB"/>
</dbReference>
<feature type="transmembrane region" description="Helical" evidence="8">
    <location>
        <begin position="322"/>
        <end position="344"/>
    </location>
</feature>
<proteinExistence type="inferred from homology"/>
<dbReference type="GO" id="GO:0015095">
    <property type="term" value="F:magnesium ion transmembrane transporter activity"/>
    <property type="evidence" value="ECO:0007669"/>
    <property type="project" value="TreeGrafter"/>
</dbReference>
<dbReference type="OrthoDB" id="9803416at2"/>
<evidence type="ECO:0000313" key="9">
    <source>
        <dbReference type="EMBL" id="QDV38911.1"/>
    </source>
</evidence>
<sequence>MAEVVEAEQDEGRAPGTPRLRAVFRSGGGELYPDWPIGRIAEALGDDEGTLWLDIENPGGAPDGIEPLLRDVFNFHPLAVEDALGEANVPKVDDWGRYLTIVFHAIDFDPEQDEVLLRELDLFLGHNFLVTYHTAPLSSVDRLRRLVERDASYRLSHGADHLTYVLLDGAVDEHLDAIEHLDDAIDALQDRVFRHPHPRIIHEIFRVKRSVLRVHRILGPQREVANRLARDPYPQIDDRDRVYFRDIYDHLVRLHDVTDGVRDLITGTLETYLSVSANRTNEVMKALTFITYLFLPLNFLVGFFGMNFFGENIHLDGLKLPHVLIFASTLTVMVTSPLLLYLWARRRRWF</sequence>
<dbReference type="GO" id="GO:0050897">
    <property type="term" value="F:cobalt ion binding"/>
    <property type="evidence" value="ECO:0007669"/>
    <property type="project" value="TreeGrafter"/>
</dbReference>
<dbReference type="Gene3D" id="3.30.460.20">
    <property type="entry name" value="CorA soluble domain-like"/>
    <property type="match status" value="1"/>
</dbReference>
<evidence type="ECO:0000256" key="5">
    <source>
        <dbReference type="ARBA" id="ARBA00022692"/>
    </source>
</evidence>
<reference evidence="9 10" key="1">
    <citation type="submission" date="2019-02" db="EMBL/GenBank/DDBJ databases">
        <title>Deep-cultivation of Planctomycetes and their phenomic and genomic characterization uncovers novel biology.</title>
        <authorList>
            <person name="Wiegand S."/>
            <person name="Jogler M."/>
            <person name="Boedeker C."/>
            <person name="Pinto D."/>
            <person name="Vollmers J."/>
            <person name="Rivas-Marin E."/>
            <person name="Kohn T."/>
            <person name="Peeters S.H."/>
            <person name="Heuer A."/>
            <person name="Rast P."/>
            <person name="Oberbeckmann S."/>
            <person name="Bunk B."/>
            <person name="Jeske O."/>
            <person name="Meyerdierks A."/>
            <person name="Storesund J.E."/>
            <person name="Kallscheuer N."/>
            <person name="Luecker S."/>
            <person name="Lage O.M."/>
            <person name="Pohl T."/>
            <person name="Merkel B.J."/>
            <person name="Hornburger P."/>
            <person name="Mueller R.-W."/>
            <person name="Bruemmer F."/>
            <person name="Labrenz M."/>
            <person name="Spormann A.M."/>
            <person name="Op den Camp H."/>
            <person name="Overmann J."/>
            <person name="Amann R."/>
            <person name="Jetten M.S.M."/>
            <person name="Mascher T."/>
            <person name="Medema M.H."/>
            <person name="Devos D.P."/>
            <person name="Kaster A.-K."/>
            <person name="Ovreas L."/>
            <person name="Rohde M."/>
            <person name="Galperin M.Y."/>
            <person name="Jogler C."/>
        </authorList>
    </citation>
    <scope>NUCLEOTIDE SEQUENCE [LARGE SCALE GENOMIC DNA]</scope>
    <source>
        <strain evidence="9 10">ElP</strain>
    </source>
</reference>
<dbReference type="GO" id="GO:0005886">
    <property type="term" value="C:plasma membrane"/>
    <property type="evidence" value="ECO:0007669"/>
    <property type="project" value="UniProtKB-SubCell"/>
</dbReference>
<evidence type="ECO:0000313" key="10">
    <source>
        <dbReference type="Proteomes" id="UP000317835"/>
    </source>
</evidence>
<evidence type="ECO:0000256" key="7">
    <source>
        <dbReference type="ARBA" id="ARBA00023136"/>
    </source>
</evidence>
<keyword evidence="3" id="KW-0813">Transport</keyword>
<keyword evidence="4" id="KW-1003">Cell membrane</keyword>
<evidence type="ECO:0000256" key="4">
    <source>
        <dbReference type="ARBA" id="ARBA00022475"/>
    </source>
</evidence>
<dbReference type="InterPro" id="IPR045861">
    <property type="entry name" value="CorA_cytoplasmic_dom"/>
</dbReference>
<dbReference type="SUPFAM" id="SSF143865">
    <property type="entry name" value="CorA soluble domain-like"/>
    <property type="match status" value="1"/>
</dbReference>
<evidence type="ECO:0000256" key="2">
    <source>
        <dbReference type="ARBA" id="ARBA00009765"/>
    </source>
</evidence>
<accession>A0A518HDH6</accession>
<keyword evidence="7 8" id="KW-0472">Membrane</keyword>
<comment type="similarity">
    <text evidence="2">Belongs to the CorA metal ion transporter (MIT) (TC 1.A.35) family.</text>
</comment>
<evidence type="ECO:0000256" key="8">
    <source>
        <dbReference type="SAM" id="Phobius"/>
    </source>
</evidence>